<gene>
    <name evidence="2" type="ORF">ATE48_13275</name>
</gene>
<dbReference type="GO" id="GO:0008146">
    <property type="term" value="F:sulfotransferase activity"/>
    <property type="evidence" value="ECO:0007669"/>
    <property type="project" value="InterPro"/>
</dbReference>
<accession>A0A1B1AJS7</accession>
<proteinExistence type="predicted"/>
<dbReference type="AlphaFoldDB" id="A0A1B1AJS7"/>
<evidence type="ECO:0000259" key="1">
    <source>
        <dbReference type="Pfam" id="PF00685"/>
    </source>
</evidence>
<dbReference type="KEGG" id="cbot:ATE48_13275"/>
<organism evidence="2 3">
    <name type="scientific">Candidatus Viadribacter manganicus</name>
    <dbReference type="NCBI Taxonomy" id="1759059"/>
    <lineage>
        <taxon>Bacteria</taxon>
        <taxon>Pseudomonadati</taxon>
        <taxon>Pseudomonadota</taxon>
        <taxon>Alphaproteobacteria</taxon>
        <taxon>Hyphomonadales</taxon>
        <taxon>Hyphomonadaceae</taxon>
        <taxon>Candidatus Viadribacter</taxon>
    </lineage>
</organism>
<keyword evidence="3" id="KW-1185">Reference proteome</keyword>
<sequence length="278" mass="31471">MLIYQATFPRCGAAFLRDLISINFSYLSANGYDSTSTFPEKWDVADVEGEPDLQTYASRTAPGQRELLLRHGALKRLTPELRQRLAADSHLLFVKTHDPPPEQAFPGEMAIQFVRHPAPAIVSYWRLEHLRKESLLLDDFIVGDAMFGSWTDYHLAWERTAMPVLRLRYEDVIAGQGAAIKTIAKFLNIAAPPRPREMPLAAATERNPTRNPGEGFDGWRQRTTRAQRRALWNCHGLLAYRYGYTPFAGVRSVKRQGQGWTSFEASQRLVPCALEPAD</sequence>
<evidence type="ECO:0000313" key="3">
    <source>
        <dbReference type="Proteomes" id="UP000092498"/>
    </source>
</evidence>
<dbReference type="RefSeq" id="WP_066772273.1">
    <property type="nucleotide sequence ID" value="NZ_CP013244.1"/>
</dbReference>
<dbReference type="Pfam" id="PF00685">
    <property type="entry name" value="Sulfotransfer_1"/>
    <property type="match status" value="1"/>
</dbReference>
<name>A0A1B1AJS7_9PROT</name>
<dbReference type="Proteomes" id="UP000092498">
    <property type="component" value="Chromosome"/>
</dbReference>
<dbReference type="OrthoDB" id="9804504at2"/>
<dbReference type="InterPro" id="IPR000863">
    <property type="entry name" value="Sulfotransferase_dom"/>
</dbReference>
<feature type="domain" description="Sulfotransferase" evidence="1">
    <location>
        <begin position="6"/>
        <end position="191"/>
    </location>
</feature>
<protein>
    <recommendedName>
        <fullName evidence="1">Sulfotransferase domain-containing protein</fullName>
    </recommendedName>
</protein>
<dbReference type="InParanoid" id="A0A1B1AJS7"/>
<dbReference type="STRING" id="1759059.ATE48_13275"/>
<dbReference type="EMBL" id="CP013244">
    <property type="protein sequence ID" value="ANP46814.1"/>
    <property type="molecule type" value="Genomic_DNA"/>
</dbReference>
<reference evidence="2 3" key="1">
    <citation type="submission" date="2015-11" db="EMBL/GenBank/DDBJ databases">
        <title>Whole-Genome Sequence of Candidatus Oderbacter manganicum from the National Park Lower Oder Valley, Germany.</title>
        <authorList>
            <person name="Braun B."/>
            <person name="Liere K."/>
            <person name="Szewzyk U."/>
        </authorList>
    </citation>
    <scope>NUCLEOTIDE SEQUENCE [LARGE SCALE GENOMIC DNA]</scope>
    <source>
        <strain evidence="2 3">OTSz_A_272</strain>
    </source>
</reference>
<dbReference type="Gene3D" id="3.40.50.300">
    <property type="entry name" value="P-loop containing nucleotide triphosphate hydrolases"/>
    <property type="match status" value="1"/>
</dbReference>
<dbReference type="InterPro" id="IPR027417">
    <property type="entry name" value="P-loop_NTPase"/>
</dbReference>
<dbReference type="SUPFAM" id="SSF52540">
    <property type="entry name" value="P-loop containing nucleoside triphosphate hydrolases"/>
    <property type="match status" value="1"/>
</dbReference>
<evidence type="ECO:0000313" key="2">
    <source>
        <dbReference type="EMBL" id="ANP46814.1"/>
    </source>
</evidence>